<dbReference type="OrthoDB" id="1894296at2759"/>
<comment type="caution">
    <text evidence="1">The sequence shown here is derived from an EMBL/GenBank/DDBJ whole genome shotgun (WGS) entry which is preliminary data.</text>
</comment>
<keyword evidence="2" id="KW-1185">Reference proteome</keyword>
<organism evidence="1 2">
    <name type="scientific">Salix dunnii</name>
    <dbReference type="NCBI Taxonomy" id="1413687"/>
    <lineage>
        <taxon>Eukaryota</taxon>
        <taxon>Viridiplantae</taxon>
        <taxon>Streptophyta</taxon>
        <taxon>Embryophyta</taxon>
        <taxon>Tracheophyta</taxon>
        <taxon>Spermatophyta</taxon>
        <taxon>Magnoliopsida</taxon>
        <taxon>eudicotyledons</taxon>
        <taxon>Gunneridae</taxon>
        <taxon>Pentapetalae</taxon>
        <taxon>rosids</taxon>
        <taxon>fabids</taxon>
        <taxon>Malpighiales</taxon>
        <taxon>Salicaceae</taxon>
        <taxon>Saliceae</taxon>
        <taxon>Salix</taxon>
    </lineage>
</organism>
<name>A0A835KBY1_9ROSI</name>
<protein>
    <submittedName>
        <fullName evidence="1">Uncharacterized protein</fullName>
    </submittedName>
</protein>
<dbReference type="Proteomes" id="UP000657918">
    <property type="component" value="Chromosome 4"/>
</dbReference>
<reference evidence="1 2" key="1">
    <citation type="submission" date="2020-10" db="EMBL/GenBank/DDBJ databases">
        <title>Plant Genome Project.</title>
        <authorList>
            <person name="Zhang R.-G."/>
        </authorList>
    </citation>
    <scope>NUCLEOTIDE SEQUENCE [LARGE SCALE GENOMIC DNA]</scope>
    <source>
        <strain evidence="1">FAFU-HL-1</strain>
        <tissue evidence="1">Leaf</tissue>
    </source>
</reference>
<evidence type="ECO:0000313" key="1">
    <source>
        <dbReference type="EMBL" id="KAF9684418.1"/>
    </source>
</evidence>
<gene>
    <name evidence="1" type="ORF">SADUNF_Sadunf04G0116300</name>
</gene>
<proteinExistence type="predicted"/>
<dbReference type="AlphaFoldDB" id="A0A835KBY1"/>
<accession>A0A835KBY1</accession>
<dbReference type="EMBL" id="JADGMS010000004">
    <property type="protein sequence ID" value="KAF9684418.1"/>
    <property type="molecule type" value="Genomic_DNA"/>
</dbReference>
<sequence length="115" mass="12594">MCQASITVRCLVHNCRIGNLWPISTKFSICCQNPLTLLNLEVMTCLGTGIMMHPSNEAENLQSRVVTDDEVSVIDKEIQTGSNGFPINEEIGVSPSQLFQGDLSKTSLKHAFSPN</sequence>
<evidence type="ECO:0000313" key="2">
    <source>
        <dbReference type="Proteomes" id="UP000657918"/>
    </source>
</evidence>